<evidence type="ECO:0000256" key="4">
    <source>
        <dbReference type="ARBA" id="ARBA00022837"/>
    </source>
</evidence>
<dbReference type="InterPro" id="IPR028974">
    <property type="entry name" value="TSP_type-3_rpt"/>
</dbReference>
<dbReference type="Proteomes" id="UP000034883">
    <property type="component" value="Chromosome"/>
</dbReference>
<dbReference type="InterPro" id="IPR018247">
    <property type="entry name" value="EF_Hand_1_Ca_BS"/>
</dbReference>
<feature type="region of interest" description="Disordered" evidence="5">
    <location>
        <begin position="63"/>
        <end position="144"/>
    </location>
</feature>
<evidence type="ECO:0000256" key="6">
    <source>
        <dbReference type="SAM" id="SignalP"/>
    </source>
</evidence>
<evidence type="ECO:0000313" key="9">
    <source>
        <dbReference type="Proteomes" id="UP000034883"/>
    </source>
</evidence>
<keyword evidence="2" id="KW-0964">Secreted</keyword>
<comment type="subcellular location">
    <subcellularLocation>
        <location evidence="1">Secreted</location>
    </subcellularLocation>
</comment>
<dbReference type="SUPFAM" id="SSF103647">
    <property type="entry name" value="TSP type-3 repeat"/>
    <property type="match status" value="1"/>
</dbReference>
<dbReference type="SUPFAM" id="SSF53300">
    <property type="entry name" value="vWA-like"/>
    <property type="match status" value="1"/>
</dbReference>
<dbReference type="Gene3D" id="3.40.50.410">
    <property type="entry name" value="von Willebrand factor, type A domain"/>
    <property type="match status" value="1"/>
</dbReference>
<evidence type="ECO:0000256" key="3">
    <source>
        <dbReference type="ARBA" id="ARBA00022729"/>
    </source>
</evidence>
<keyword evidence="9" id="KW-1185">Reference proteome</keyword>
<keyword evidence="4" id="KW-0106">Calcium</keyword>
<proteinExistence type="predicted"/>
<dbReference type="Gene3D" id="4.10.1080.10">
    <property type="entry name" value="TSP type-3 repeat"/>
    <property type="match status" value="1"/>
</dbReference>
<accession>A0A0F6W3P4</accession>
<protein>
    <submittedName>
        <fullName evidence="8">Calcium-binding acidic-repeat protein</fullName>
    </submittedName>
</protein>
<feature type="signal peptide" evidence="6">
    <location>
        <begin position="1"/>
        <end position="20"/>
    </location>
</feature>
<keyword evidence="3 6" id="KW-0732">Signal</keyword>
<dbReference type="EMBL" id="CP011125">
    <property type="protein sequence ID" value="AKF06611.1"/>
    <property type="molecule type" value="Genomic_DNA"/>
</dbReference>
<dbReference type="PROSITE" id="PS50234">
    <property type="entry name" value="VWFA"/>
    <property type="match status" value="1"/>
</dbReference>
<feature type="domain" description="VWFA" evidence="7">
    <location>
        <begin position="194"/>
        <end position="450"/>
    </location>
</feature>
<dbReference type="InterPro" id="IPR002035">
    <property type="entry name" value="VWF_A"/>
</dbReference>
<evidence type="ECO:0000256" key="1">
    <source>
        <dbReference type="ARBA" id="ARBA00004613"/>
    </source>
</evidence>
<dbReference type="Pfam" id="PF18884">
    <property type="entry name" value="TSP3_bac"/>
    <property type="match status" value="2"/>
</dbReference>
<dbReference type="GO" id="GO:0005509">
    <property type="term" value="F:calcium ion binding"/>
    <property type="evidence" value="ECO:0007669"/>
    <property type="project" value="InterPro"/>
</dbReference>
<dbReference type="PROSITE" id="PS51257">
    <property type="entry name" value="PROKAR_LIPOPROTEIN"/>
    <property type="match status" value="1"/>
</dbReference>
<organism evidence="8 9">
    <name type="scientific">Sandaracinus amylolyticus</name>
    <dbReference type="NCBI Taxonomy" id="927083"/>
    <lineage>
        <taxon>Bacteria</taxon>
        <taxon>Pseudomonadati</taxon>
        <taxon>Myxococcota</taxon>
        <taxon>Polyangia</taxon>
        <taxon>Polyangiales</taxon>
        <taxon>Sandaracinaceae</taxon>
        <taxon>Sandaracinus</taxon>
    </lineage>
</organism>
<dbReference type="InterPro" id="IPR036465">
    <property type="entry name" value="vWFA_dom_sf"/>
</dbReference>
<evidence type="ECO:0000256" key="5">
    <source>
        <dbReference type="SAM" id="MobiDB-lite"/>
    </source>
</evidence>
<name>A0A0F6W3P4_9BACT</name>
<evidence type="ECO:0000313" key="8">
    <source>
        <dbReference type="EMBL" id="AKF06611.1"/>
    </source>
</evidence>
<evidence type="ECO:0000256" key="2">
    <source>
        <dbReference type="ARBA" id="ARBA00022525"/>
    </source>
</evidence>
<dbReference type="InterPro" id="IPR059100">
    <property type="entry name" value="TSP3_bac"/>
</dbReference>
<dbReference type="PROSITE" id="PS00018">
    <property type="entry name" value="EF_HAND_1"/>
    <property type="match status" value="1"/>
</dbReference>
<feature type="compositionally biased region" description="Basic and acidic residues" evidence="5">
    <location>
        <begin position="122"/>
        <end position="133"/>
    </location>
</feature>
<feature type="compositionally biased region" description="Acidic residues" evidence="5">
    <location>
        <begin position="106"/>
        <end position="121"/>
    </location>
</feature>
<feature type="chain" id="PRO_5002511145" evidence="6">
    <location>
        <begin position="21"/>
        <end position="574"/>
    </location>
</feature>
<sequence length="574" mass="60947">MMTPPRSLRLAFLSTLLALAGCTEGTNRPPGRVDDGGTGPGPIIEGICSSTTDSDGDGLYDAMEGTSDWDGDGTANHLDTDSDGDGLLDSAESGGLGGCRARNSDDDAIADYLDNDSDNDGLSDREETERYETDPLNPDSDGDGYIDVAEVATGHDPNDRNDGIPEDDFYVVLPYRGDPQERELRFGTTVRQADVFFMMDRTGSMGDEVDRLKSSLDTVVAQMTATIDDIGVGFGGFAGFGGRAGGPCMTLPVVGEVCGEGDNGDVPFNLYGVITTDLTRMRSDLAMMEADQGGATWASSNEALYQAATGEGIAPWVPMQRCTAVPDEEGRRYGYPCFRPGSLPIMVVLTDTSSRNGPLTAGVSGGTYTPSNFTMGPPPHTYDQTLASLRMIGARVIGVLSGTEVSNPTPQAQFETWARETGTVYADGRPIVFNISGSGAGLDTSIVEAIRVLAEETPQNISAVPYDGEDLPAQDPPIDATDFIKAITPVRLLEDGVPTVTCPMAERCDDWVFYGVAPGDVVEFRVTFRNDFVAPRATTQLFEARIVVLGNGVAELDERDVVIIVPAGSEPILI</sequence>
<dbReference type="KEGG" id="samy:DB32_003760"/>
<reference evidence="8 9" key="1">
    <citation type="submission" date="2015-03" db="EMBL/GenBank/DDBJ databases">
        <title>Genome assembly of Sandaracinus amylolyticus DSM 53668.</title>
        <authorList>
            <person name="Sharma G."/>
            <person name="Subramanian S."/>
        </authorList>
    </citation>
    <scope>NUCLEOTIDE SEQUENCE [LARGE SCALE GENOMIC DNA]</scope>
    <source>
        <strain evidence="8 9">DSM 53668</strain>
    </source>
</reference>
<dbReference type="AlphaFoldDB" id="A0A0F6W3P4"/>
<dbReference type="STRING" id="927083.DB32_003760"/>
<evidence type="ECO:0000259" key="7">
    <source>
        <dbReference type="PROSITE" id="PS50234"/>
    </source>
</evidence>
<gene>
    <name evidence="8" type="ORF">DB32_003760</name>
</gene>